<organism evidence="2">
    <name type="scientific">Pseudomonas syringae pv. actinidiae</name>
    <dbReference type="NCBI Taxonomy" id="103796"/>
    <lineage>
        <taxon>Bacteria</taxon>
        <taxon>Pseudomonadati</taxon>
        <taxon>Pseudomonadota</taxon>
        <taxon>Gammaproteobacteria</taxon>
        <taxon>Pseudomonadales</taxon>
        <taxon>Pseudomonadaceae</taxon>
        <taxon>Pseudomonas</taxon>
        <taxon>Pseudomonas syringae</taxon>
    </lineage>
</organism>
<dbReference type="AlphaFoldDB" id="A0A2P0QEZ9"/>
<accession>A0A2P0QEZ9</accession>
<evidence type="ECO:0000256" key="1">
    <source>
        <dbReference type="SAM" id="MobiDB-lite"/>
    </source>
</evidence>
<protein>
    <submittedName>
        <fullName evidence="2">Uncharacterized protein</fullName>
    </submittedName>
</protein>
<reference evidence="2" key="1">
    <citation type="submission" date="2016-03" db="EMBL/GenBank/DDBJ databases">
        <title>The evolution of Pseudomonas syringae pv. actinidiae in New Zealand.</title>
        <authorList>
            <person name="Taiaroa G."/>
            <person name="Poulter R.T.M."/>
            <person name="Lamont I."/>
            <person name="Stockwell P."/>
            <person name="Butler M.I."/>
        </authorList>
    </citation>
    <scope>NUCLEOTIDE SEQUENCE</scope>
    <source>
        <strain evidence="2">RT594</strain>
        <plasmid evidence="2">pUR_RT594</plasmid>
    </source>
</reference>
<evidence type="ECO:0000313" key="2">
    <source>
        <dbReference type="EMBL" id="ARO44955.1"/>
    </source>
</evidence>
<sequence length="77" mass="7958">MPSVPVAIDPAAAVPDLKGKDSGYALRARPLIQLQHCPTQRGKDSGYGDRAGGHRSSCSSARPKGGRIPAMPSVPGH</sequence>
<dbReference type="EMBL" id="KX009060">
    <property type="protein sequence ID" value="ARO44955.1"/>
    <property type="molecule type" value="Genomic_DNA"/>
</dbReference>
<geneLocation type="plasmid" evidence="2">
    <name>pUR_RT594</name>
</geneLocation>
<feature type="region of interest" description="Disordered" evidence="1">
    <location>
        <begin position="35"/>
        <end position="77"/>
    </location>
</feature>
<name>A0A2P0QEZ9_PSESF</name>
<keyword evidence="2" id="KW-0614">Plasmid</keyword>
<proteinExistence type="predicted"/>